<dbReference type="InterPro" id="IPR014710">
    <property type="entry name" value="RmlC-like_jellyroll"/>
</dbReference>
<feature type="domain" description="Cupin type-2" evidence="1">
    <location>
        <begin position="72"/>
        <end position="147"/>
    </location>
</feature>
<keyword evidence="3" id="KW-1185">Reference proteome</keyword>
<dbReference type="RefSeq" id="WP_188391071.1">
    <property type="nucleotide sequence ID" value="NZ_BMEV01000010.1"/>
</dbReference>
<dbReference type="EMBL" id="BMEV01000010">
    <property type="protein sequence ID" value="GGH71668.1"/>
    <property type="molecule type" value="Genomic_DNA"/>
</dbReference>
<dbReference type="PANTHER" id="PTHR43346:SF1">
    <property type="entry name" value="QUERCETIN 2,3-DIOXYGENASE-RELATED"/>
    <property type="match status" value="1"/>
</dbReference>
<gene>
    <name evidence="2" type="primary">yrkC</name>
    <name evidence="2" type="ORF">GCM10010978_07850</name>
</gene>
<sequence length="172" mass="19669">MYYAPFMYVYPAYPAVPLTFRTIRNEQMQDANHLQLNDAGKQPFVVNIEEASVQNQNYRTAIWTGDRLQVTLMSIPPGGDIGLEVHPDTDQFLRIEKGQGLVQMGPREDQLTFQRTVGDDDAIMVPRGTWHNLTNMGAEPLKLYSIYAPPEHPFGTVHTTKQEAMMTERKHY</sequence>
<dbReference type="AlphaFoldDB" id="A0A8J2ZQA4"/>
<reference evidence="2" key="2">
    <citation type="submission" date="2020-09" db="EMBL/GenBank/DDBJ databases">
        <authorList>
            <person name="Sun Q."/>
            <person name="Zhou Y."/>
        </authorList>
    </citation>
    <scope>NUCLEOTIDE SEQUENCE</scope>
    <source>
        <strain evidence="2">CGMCC 1.12360</strain>
    </source>
</reference>
<evidence type="ECO:0000313" key="3">
    <source>
        <dbReference type="Proteomes" id="UP000602050"/>
    </source>
</evidence>
<protein>
    <recommendedName>
        <fullName evidence="1">Cupin type-2 domain-containing protein</fullName>
    </recommendedName>
</protein>
<organism evidence="2 3">
    <name type="scientific">Compostibacillus humi</name>
    <dbReference type="NCBI Taxonomy" id="1245525"/>
    <lineage>
        <taxon>Bacteria</taxon>
        <taxon>Bacillati</taxon>
        <taxon>Bacillota</taxon>
        <taxon>Bacilli</taxon>
        <taxon>Bacillales</taxon>
        <taxon>Bacillaceae</taxon>
        <taxon>Compostibacillus</taxon>
    </lineage>
</organism>
<dbReference type="Pfam" id="PF07883">
    <property type="entry name" value="Cupin_2"/>
    <property type="match status" value="1"/>
</dbReference>
<dbReference type="CDD" id="cd02223">
    <property type="entry name" value="cupin_Bh2720-like"/>
    <property type="match status" value="1"/>
</dbReference>
<dbReference type="PANTHER" id="PTHR43346">
    <property type="entry name" value="LIGAND BINDING DOMAIN PROTEIN, PUTATIVE (AFU_ORTHOLOGUE AFUA_6G14370)-RELATED"/>
    <property type="match status" value="1"/>
</dbReference>
<name>A0A8J2ZQA4_9BACI</name>
<comment type="caution">
    <text evidence="2">The sequence shown here is derived from an EMBL/GenBank/DDBJ whole genome shotgun (WGS) entry which is preliminary data.</text>
</comment>
<accession>A0A8J2ZQA4</accession>
<dbReference type="Proteomes" id="UP000602050">
    <property type="component" value="Unassembled WGS sequence"/>
</dbReference>
<evidence type="ECO:0000259" key="1">
    <source>
        <dbReference type="Pfam" id="PF07883"/>
    </source>
</evidence>
<dbReference type="InterPro" id="IPR011051">
    <property type="entry name" value="RmlC_Cupin_sf"/>
</dbReference>
<proteinExistence type="predicted"/>
<evidence type="ECO:0000313" key="2">
    <source>
        <dbReference type="EMBL" id="GGH71668.1"/>
    </source>
</evidence>
<dbReference type="Gene3D" id="2.60.120.10">
    <property type="entry name" value="Jelly Rolls"/>
    <property type="match status" value="1"/>
</dbReference>
<dbReference type="InterPro" id="IPR052538">
    <property type="entry name" value="Flavonoid_dioxygenase-like"/>
</dbReference>
<reference evidence="2" key="1">
    <citation type="journal article" date="2014" name="Int. J. Syst. Evol. Microbiol.">
        <title>Complete genome sequence of Corynebacterium casei LMG S-19264T (=DSM 44701T), isolated from a smear-ripened cheese.</title>
        <authorList>
            <consortium name="US DOE Joint Genome Institute (JGI-PGF)"/>
            <person name="Walter F."/>
            <person name="Albersmeier A."/>
            <person name="Kalinowski J."/>
            <person name="Ruckert C."/>
        </authorList>
    </citation>
    <scope>NUCLEOTIDE SEQUENCE</scope>
    <source>
        <strain evidence="2">CGMCC 1.12360</strain>
    </source>
</reference>
<dbReference type="InterPro" id="IPR013096">
    <property type="entry name" value="Cupin_2"/>
</dbReference>
<dbReference type="SUPFAM" id="SSF51182">
    <property type="entry name" value="RmlC-like cupins"/>
    <property type="match status" value="1"/>
</dbReference>